<proteinExistence type="predicted"/>
<gene>
    <name evidence="2" type="ORF">CQ006_28170</name>
</gene>
<dbReference type="GO" id="GO:0032259">
    <property type="term" value="P:methylation"/>
    <property type="evidence" value="ECO:0007669"/>
    <property type="project" value="UniProtKB-KW"/>
</dbReference>
<organism evidence="2 3">
    <name type="scientific">Pseudomonas cedrina</name>
    <dbReference type="NCBI Taxonomy" id="651740"/>
    <lineage>
        <taxon>Bacteria</taxon>
        <taxon>Pseudomonadati</taxon>
        <taxon>Pseudomonadota</taxon>
        <taxon>Gammaproteobacteria</taxon>
        <taxon>Pseudomonadales</taxon>
        <taxon>Pseudomonadaceae</taxon>
        <taxon>Pseudomonas</taxon>
    </lineage>
</organism>
<keyword evidence="1" id="KW-0460">Magnesium</keyword>
<protein>
    <submittedName>
        <fullName evidence="2">Dimethylmenaquinone methyltransferase</fullName>
    </submittedName>
</protein>
<dbReference type="Pfam" id="PF03737">
    <property type="entry name" value="RraA-like"/>
    <property type="match status" value="1"/>
</dbReference>
<dbReference type="EMBL" id="PCQE01000147">
    <property type="protein sequence ID" value="PRB80661.1"/>
    <property type="molecule type" value="Genomic_DNA"/>
</dbReference>
<dbReference type="GO" id="GO:0046872">
    <property type="term" value="F:metal ion binding"/>
    <property type="evidence" value="ECO:0007669"/>
    <property type="project" value="UniProtKB-KW"/>
</dbReference>
<evidence type="ECO:0000313" key="2">
    <source>
        <dbReference type="EMBL" id="PRB80661.1"/>
    </source>
</evidence>
<comment type="cofactor">
    <cofactor evidence="1">
        <name>Mg(2+)</name>
        <dbReference type="ChEBI" id="CHEBI:18420"/>
    </cofactor>
</comment>
<dbReference type="Proteomes" id="UP000239458">
    <property type="component" value="Unassembled WGS sequence"/>
</dbReference>
<dbReference type="InterPro" id="IPR005493">
    <property type="entry name" value="RraA/RraA-like"/>
</dbReference>
<dbReference type="SUPFAM" id="SSF89562">
    <property type="entry name" value="RraA-like"/>
    <property type="match status" value="1"/>
</dbReference>
<keyword evidence="2" id="KW-0808">Transferase</keyword>
<dbReference type="AlphaFoldDB" id="A0A2S9CJH1"/>
<keyword evidence="1" id="KW-0479">Metal-binding</keyword>
<evidence type="ECO:0000256" key="1">
    <source>
        <dbReference type="PIRSR" id="PIRSR605493-1"/>
    </source>
</evidence>
<dbReference type="GO" id="GO:0008168">
    <property type="term" value="F:methyltransferase activity"/>
    <property type="evidence" value="ECO:0007669"/>
    <property type="project" value="UniProtKB-KW"/>
</dbReference>
<evidence type="ECO:0000313" key="3">
    <source>
        <dbReference type="Proteomes" id="UP000239458"/>
    </source>
</evidence>
<feature type="binding site" evidence="1">
    <location>
        <position position="91"/>
    </location>
    <ligand>
        <name>substrate</name>
    </ligand>
</feature>
<sequence>MNDFTGPVFGIAYTVRWAPVRKPRDIMAAQPSTWNDVKHFLAPEVKSGRGKIYVGGVDNGVLTELALAGGFSAADFNLRGFEGIILGGAIRDAHVIKQLSIPVWATNFTPADTQGNF</sequence>
<name>A0A2S9CJH1_PSECE</name>
<comment type="caution">
    <text evidence="2">The sequence shown here is derived from an EMBL/GenBank/DDBJ whole genome shotgun (WGS) entry which is preliminary data.</text>
</comment>
<feature type="binding site" evidence="1">
    <location>
        <position position="92"/>
    </location>
    <ligand>
        <name>Mg(2+)</name>
        <dbReference type="ChEBI" id="CHEBI:18420"/>
    </ligand>
</feature>
<reference evidence="2 3" key="1">
    <citation type="submission" date="2017-09" db="EMBL/GenBank/DDBJ databases">
        <title>Genomic, metabolic, and phenotypic characteristics of bacterial isolates from the natural microbiome of the model nematode Caenorhabditis elegans.</title>
        <authorList>
            <person name="Zimmermann J."/>
            <person name="Obeng N."/>
            <person name="Yang W."/>
            <person name="Obeng O."/>
            <person name="Kissoyan K."/>
            <person name="Pees B."/>
            <person name="Dirksen P."/>
            <person name="Hoppner M."/>
            <person name="Franke A."/>
            <person name="Rosenstiel P."/>
            <person name="Leippe M."/>
            <person name="Dierking K."/>
            <person name="Kaleta C."/>
            <person name="Schulenburg H."/>
        </authorList>
    </citation>
    <scope>NUCLEOTIDE SEQUENCE [LARGE SCALE GENOMIC DNA]</scope>
    <source>
        <strain evidence="2 3">MYb184</strain>
    </source>
</reference>
<accession>A0A2S9CJH1</accession>
<feature type="non-terminal residue" evidence="2">
    <location>
        <position position="117"/>
    </location>
</feature>
<dbReference type="Gene3D" id="3.50.30.40">
    <property type="entry name" value="Ribonuclease E inhibitor RraA/RraA-like"/>
    <property type="match status" value="1"/>
</dbReference>
<dbReference type="InterPro" id="IPR036704">
    <property type="entry name" value="RraA/RraA-like_sf"/>
</dbReference>
<keyword evidence="2" id="KW-0489">Methyltransferase</keyword>